<reference evidence="2 3" key="1">
    <citation type="submission" date="2019-02" db="EMBL/GenBank/DDBJ databases">
        <title>Opniocepnalus argus genome.</title>
        <authorList>
            <person name="Zhou C."/>
            <person name="Xiao S."/>
        </authorList>
    </citation>
    <scope>NUCLEOTIDE SEQUENCE [LARGE SCALE GENOMIC DNA]</scope>
    <source>
        <strain evidence="2">OARG1902GOOAL</strain>
        <tissue evidence="2">Muscle</tissue>
    </source>
</reference>
<gene>
    <name evidence="2" type="ORF">EXN66_Car012434</name>
</gene>
<dbReference type="Proteomes" id="UP000503349">
    <property type="component" value="Chromosome 12"/>
</dbReference>
<dbReference type="AlphaFoldDB" id="A0A6G1Q3J0"/>
<accession>A0A6G1Q3J0</accession>
<proteinExistence type="predicted"/>
<reference evidence="3" key="2">
    <citation type="submission" date="2019-02" db="EMBL/GenBank/DDBJ databases">
        <title>Opniocepnalus argus Var Kimnra genome.</title>
        <authorList>
            <person name="Zhou C."/>
            <person name="Xiao S."/>
        </authorList>
    </citation>
    <scope>NUCLEOTIDE SEQUENCE [LARGE SCALE GENOMIC DNA]</scope>
</reference>
<dbReference type="EMBL" id="CM015723">
    <property type="protein sequence ID" value="KAF3696756.1"/>
    <property type="molecule type" value="Genomic_DNA"/>
</dbReference>
<protein>
    <submittedName>
        <fullName evidence="2">Uncharacterized protein</fullName>
    </submittedName>
</protein>
<evidence type="ECO:0000313" key="3">
    <source>
        <dbReference type="Proteomes" id="UP000503349"/>
    </source>
</evidence>
<evidence type="ECO:0000313" key="2">
    <source>
        <dbReference type="EMBL" id="KAF3696756.1"/>
    </source>
</evidence>
<keyword evidence="3" id="KW-1185">Reference proteome</keyword>
<evidence type="ECO:0000256" key="1">
    <source>
        <dbReference type="SAM" id="MobiDB-lite"/>
    </source>
</evidence>
<sequence length="261" mass="29436">MPALLHIPSHKHFRWIFDRRHFSFKSSHGSAAAGVRNDLAEARVLAAVAELRSFGRQSKTLTRWEKYTLGVNLCKYSCRDVILLSALTQPKVVITCRVWSRRASPEKSEDEYSKEVIPQTARHMVILKVGISCICKSFVVRLYLPVFGSSVRPLAGMTGHVRSCETGLFKRLQLCRSENGLSVFLCVTQLDRNVVIVSYAQTKKYSTRGGVPDVCFNRKPIIWRRSPHPCDDLFSKKGSERTASATKKGVDSQIAKVHRSQ</sequence>
<feature type="region of interest" description="Disordered" evidence="1">
    <location>
        <begin position="236"/>
        <end position="261"/>
    </location>
</feature>
<name>A0A6G1Q3J0_CHAAH</name>
<organism evidence="2 3">
    <name type="scientific">Channa argus</name>
    <name type="common">Northern snakehead</name>
    <name type="synonym">Ophicephalus argus</name>
    <dbReference type="NCBI Taxonomy" id="215402"/>
    <lineage>
        <taxon>Eukaryota</taxon>
        <taxon>Metazoa</taxon>
        <taxon>Chordata</taxon>
        <taxon>Craniata</taxon>
        <taxon>Vertebrata</taxon>
        <taxon>Euteleostomi</taxon>
        <taxon>Actinopterygii</taxon>
        <taxon>Neopterygii</taxon>
        <taxon>Teleostei</taxon>
        <taxon>Neoteleostei</taxon>
        <taxon>Acanthomorphata</taxon>
        <taxon>Anabantaria</taxon>
        <taxon>Anabantiformes</taxon>
        <taxon>Channoidei</taxon>
        <taxon>Channidae</taxon>
        <taxon>Channa</taxon>
    </lineage>
</organism>